<organism evidence="2 3">
    <name type="scientific">Ferrimonas gelatinilytica</name>
    <dbReference type="NCBI Taxonomy" id="1255257"/>
    <lineage>
        <taxon>Bacteria</taxon>
        <taxon>Pseudomonadati</taxon>
        <taxon>Pseudomonadota</taxon>
        <taxon>Gammaproteobacteria</taxon>
        <taxon>Alteromonadales</taxon>
        <taxon>Ferrimonadaceae</taxon>
        <taxon>Ferrimonas</taxon>
    </lineage>
</organism>
<dbReference type="EMBL" id="BAABLF010000001">
    <property type="protein sequence ID" value="GAA5186010.1"/>
    <property type="molecule type" value="Genomic_DNA"/>
</dbReference>
<protein>
    <submittedName>
        <fullName evidence="2">Uncharacterized protein</fullName>
    </submittedName>
</protein>
<keyword evidence="1" id="KW-0732">Signal</keyword>
<keyword evidence="3" id="KW-1185">Reference proteome</keyword>
<evidence type="ECO:0000256" key="1">
    <source>
        <dbReference type="SAM" id="SignalP"/>
    </source>
</evidence>
<evidence type="ECO:0000313" key="3">
    <source>
        <dbReference type="Proteomes" id="UP001501600"/>
    </source>
</evidence>
<feature type="signal peptide" evidence="1">
    <location>
        <begin position="1"/>
        <end position="23"/>
    </location>
</feature>
<reference evidence="3" key="1">
    <citation type="journal article" date="2019" name="Int. J. Syst. Evol. Microbiol.">
        <title>The Global Catalogue of Microorganisms (GCM) 10K type strain sequencing project: providing services to taxonomists for standard genome sequencing and annotation.</title>
        <authorList>
            <consortium name="The Broad Institute Genomics Platform"/>
            <consortium name="The Broad Institute Genome Sequencing Center for Infectious Disease"/>
            <person name="Wu L."/>
            <person name="Ma J."/>
        </authorList>
    </citation>
    <scope>NUCLEOTIDE SEQUENCE [LARGE SCALE GENOMIC DNA]</scope>
    <source>
        <strain evidence="3">JCM 18720</strain>
    </source>
</reference>
<dbReference type="RefSeq" id="WP_345315033.1">
    <property type="nucleotide sequence ID" value="NZ_BAABLF010000001.1"/>
</dbReference>
<feature type="chain" id="PRO_5045393325" evidence="1">
    <location>
        <begin position="24"/>
        <end position="210"/>
    </location>
</feature>
<proteinExistence type="predicted"/>
<evidence type="ECO:0000313" key="2">
    <source>
        <dbReference type="EMBL" id="GAA5186010.1"/>
    </source>
</evidence>
<sequence>MKPFLSAFILGVTALPLSTALGAGEPVGHQFNSGDPIIAAEVNANFQELADRINSANSAVSNLDSSLSAENSALDTRVAALEAQQQPVTNSQFIGVSSSMVAGNIGVLEMTKQCQIDYPASRVCNTLEIVRTVEIPEVPEGYYWVKPVMSGAGTGLSSTSSLATFDLGSGITSANQGLSCDNGNSGIRVSQTGRFLTANCTTEFAIACCK</sequence>
<comment type="caution">
    <text evidence="2">The sequence shown here is derived from an EMBL/GenBank/DDBJ whole genome shotgun (WGS) entry which is preliminary data.</text>
</comment>
<accession>A0ABP9RSJ1</accession>
<name>A0ABP9RSJ1_9GAMM</name>
<dbReference type="Proteomes" id="UP001501600">
    <property type="component" value="Unassembled WGS sequence"/>
</dbReference>
<gene>
    <name evidence="2" type="ORF">GCM10025772_00610</name>
</gene>